<dbReference type="SUPFAM" id="SSF69060">
    <property type="entry name" value="Arp2/3 complex 21 kDa subunit ARPC3"/>
    <property type="match status" value="1"/>
</dbReference>
<evidence type="ECO:0000256" key="1">
    <source>
        <dbReference type="ARBA" id="ARBA00004245"/>
    </source>
</evidence>
<dbReference type="GO" id="GO:0005885">
    <property type="term" value="C:Arp2/3 protein complex"/>
    <property type="evidence" value="ECO:0007669"/>
    <property type="project" value="InterPro"/>
</dbReference>
<keyword evidence="4" id="KW-0009">Actin-binding</keyword>
<dbReference type="AlphaFoldDB" id="A0A7E4UMR7"/>
<dbReference type="GO" id="GO:0030833">
    <property type="term" value="P:regulation of actin filament polymerization"/>
    <property type="evidence" value="ECO:0007669"/>
    <property type="project" value="InterPro"/>
</dbReference>
<dbReference type="GO" id="GO:0003779">
    <property type="term" value="F:actin binding"/>
    <property type="evidence" value="ECO:0007669"/>
    <property type="project" value="UniProtKB-KW"/>
</dbReference>
<organism evidence="6 7">
    <name type="scientific">Panagrellus redivivus</name>
    <name type="common">Microworm</name>
    <dbReference type="NCBI Taxonomy" id="6233"/>
    <lineage>
        <taxon>Eukaryota</taxon>
        <taxon>Metazoa</taxon>
        <taxon>Ecdysozoa</taxon>
        <taxon>Nematoda</taxon>
        <taxon>Chromadorea</taxon>
        <taxon>Rhabditida</taxon>
        <taxon>Tylenchina</taxon>
        <taxon>Panagrolaimomorpha</taxon>
        <taxon>Panagrolaimoidea</taxon>
        <taxon>Panagrolaimidae</taxon>
        <taxon>Panagrellus</taxon>
    </lineage>
</organism>
<dbReference type="InterPro" id="IPR007204">
    <property type="entry name" value="ARPC3"/>
</dbReference>
<dbReference type="WBParaSite" id="Pan_g10593.t1">
    <property type="protein sequence ID" value="Pan_g10593.t1"/>
    <property type="gene ID" value="Pan_g10593"/>
</dbReference>
<dbReference type="Proteomes" id="UP000492821">
    <property type="component" value="Unassembled WGS sequence"/>
</dbReference>
<reference evidence="6" key="1">
    <citation type="journal article" date="2013" name="Genetics">
        <title>The draft genome and transcriptome of Panagrellus redivivus are shaped by the harsh demands of a free-living lifestyle.</title>
        <authorList>
            <person name="Srinivasan J."/>
            <person name="Dillman A.R."/>
            <person name="Macchietto M.G."/>
            <person name="Heikkinen L."/>
            <person name="Lakso M."/>
            <person name="Fracchia K.M."/>
            <person name="Antoshechkin I."/>
            <person name="Mortazavi A."/>
            <person name="Wong G."/>
            <person name="Sternberg P.W."/>
        </authorList>
    </citation>
    <scope>NUCLEOTIDE SEQUENCE [LARGE SCALE GENOMIC DNA]</scope>
    <source>
        <strain evidence="6">MT8872</strain>
    </source>
</reference>
<dbReference type="InterPro" id="IPR036753">
    <property type="entry name" value="ARPC3_sf"/>
</dbReference>
<evidence type="ECO:0000256" key="3">
    <source>
        <dbReference type="ARBA" id="ARBA00022490"/>
    </source>
</evidence>
<accession>A0A7E4UMR7</accession>
<evidence type="ECO:0000313" key="7">
    <source>
        <dbReference type="WBParaSite" id="Pan_g10593.t1"/>
    </source>
</evidence>
<dbReference type="Pfam" id="PF04062">
    <property type="entry name" value="P21-Arc"/>
    <property type="match status" value="1"/>
</dbReference>
<keyword evidence="3" id="KW-0963">Cytoplasm</keyword>
<keyword evidence="5" id="KW-0206">Cytoskeleton</keyword>
<evidence type="ECO:0000256" key="5">
    <source>
        <dbReference type="ARBA" id="ARBA00023212"/>
    </source>
</evidence>
<dbReference type="PANTHER" id="PTHR12391">
    <property type="entry name" value="ARP2/3 COMPLEX 21 KD SUBUNIT"/>
    <property type="match status" value="1"/>
</dbReference>
<name>A0A7E4UMR7_PANRE</name>
<evidence type="ECO:0000256" key="4">
    <source>
        <dbReference type="ARBA" id="ARBA00023203"/>
    </source>
</evidence>
<sequence>LRKFRIEGQADTLVVYLYLYYIECCKILHGCERESEALNNIYAFAKHRNQPIPGSSRFPLNDLIGAPTNSRDEELVRNYLEQLRIESGERFVKAVFRNSKGASKYWTMFRKRRFINRILEVNK</sequence>
<keyword evidence="6" id="KW-1185">Reference proteome</keyword>
<comment type="similarity">
    <text evidence="2">Belongs to the ARPC3 family.</text>
</comment>
<evidence type="ECO:0000313" key="6">
    <source>
        <dbReference type="Proteomes" id="UP000492821"/>
    </source>
</evidence>
<dbReference type="Gene3D" id="1.10.1760.10">
    <property type="entry name" value="Actin-related protein 2/3 complex subunit 3"/>
    <property type="match status" value="1"/>
</dbReference>
<evidence type="ECO:0000256" key="2">
    <source>
        <dbReference type="ARBA" id="ARBA00010856"/>
    </source>
</evidence>
<proteinExistence type="inferred from homology"/>
<dbReference type="GO" id="GO:0034314">
    <property type="term" value="P:Arp2/3 complex-mediated actin nucleation"/>
    <property type="evidence" value="ECO:0007669"/>
    <property type="project" value="InterPro"/>
</dbReference>
<comment type="subcellular location">
    <subcellularLocation>
        <location evidence="1">Cytoplasm</location>
        <location evidence="1">Cytoskeleton</location>
    </subcellularLocation>
</comment>
<protein>
    <submittedName>
        <fullName evidence="7">Actin-related protein 2/3 complex subunit 3</fullName>
    </submittedName>
</protein>
<reference evidence="7" key="2">
    <citation type="submission" date="2020-10" db="UniProtKB">
        <authorList>
            <consortium name="WormBaseParasite"/>
        </authorList>
    </citation>
    <scope>IDENTIFICATION</scope>
</reference>